<evidence type="ECO:0000256" key="5">
    <source>
        <dbReference type="ARBA" id="ARBA00023136"/>
    </source>
</evidence>
<dbReference type="InterPro" id="IPR000791">
    <property type="entry name" value="Gpr1/Fun34/SatP-like"/>
</dbReference>
<accession>A0A6A6BVV1</accession>
<dbReference type="AlphaFoldDB" id="A0A6A6BVV1"/>
<feature type="transmembrane region" description="Helical" evidence="6">
    <location>
        <begin position="91"/>
        <end position="110"/>
    </location>
</feature>
<name>A0A6A6BVV1_ZASCE</name>
<dbReference type="EMBL" id="ML993646">
    <property type="protein sequence ID" value="KAF2158911.1"/>
    <property type="molecule type" value="Genomic_DNA"/>
</dbReference>
<evidence type="ECO:0000256" key="2">
    <source>
        <dbReference type="ARBA" id="ARBA00005587"/>
    </source>
</evidence>
<evidence type="ECO:0000313" key="8">
    <source>
        <dbReference type="Proteomes" id="UP000799537"/>
    </source>
</evidence>
<feature type="transmembrane region" description="Helical" evidence="6">
    <location>
        <begin position="34"/>
        <end position="53"/>
    </location>
</feature>
<dbReference type="Pfam" id="PF01184">
    <property type="entry name" value="Gpr1_Fun34_YaaH"/>
    <property type="match status" value="1"/>
</dbReference>
<sequence length="303" mass="33528">MALLHGPNSEKRFDELLDTPPGIRIFLKPIAPPAALGLAGFASSTFIAASWIADWWGNNESVTTFFPFVGLFGGLAQFIAGLYGFAARDTLVTVVNTMWGSFWMALGVLWGYEVSEALPTSSIHMHNPALAAWFIPLMAFTWSAAIASTARDVTLMVCLFSLAIGTTLACGLFGFNDGNDPTKGGVTNTIKAAAYFWLLSALAAWWRVTVYLIEEAYGPHHPISKMFPILRTAHEKQLRDSSYRRAWSHPRCAEGLPSVLMETRTSQRLCSEDCDSPVCQDLWLGDVEQTRWNDLLKNLNSRR</sequence>
<comment type="subcellular location">
    <subcellularLocation>
        <location evidence="1">Membrane</location>
        <topology evidence="1">Multi-pass membrane protein</topology>
    </subcellularLocation>
</comment>
<proteinExistence type="inferred from homology"/>
<dbReference type="Proteomes" id="UP000799537">
    <property type="component" value="Unassembled WGS sequence"/>
</dbReference>
<dbReference type="GO" id="GO:0015123">
    <property type="term" value="F:acetate transmembrane transporter activity"/>
    <property type="evidence" value="ECO:0007669"/>
    <property type="project" value="TreeGrafter"/>
</dbReference>
<evidence type="ECO:0000256" key="4">
    <source>
        <dbReference type="ARBA" id="ARBA00022989"/>
    </source>
</evidence>
<dbReference type="PANTHER" id="PTHR31123:SF1">
    <property type="entry name" value="ACCUMULATION OF DYADS PROTEIN 2-RELATED"/>
    <property type="match status" value="1"/>
</dbReference>
<dbReference type="RefSeq" id="XP_033659800.1">
    <property type="nucleotide sequence ID" value="XM_033810014.1"/>
</dbReference>
<dbReference type="OrthoDB" id="3648309at2759"/>
<dbReference type="GeneID" id="54563286"/>
<feature type="transmembrane region" description="Helical" evidence="6">
    <location>
        <begin position="65"/>
        <end position="84"/>
    </location>
</feature>
<dbReference type="PANTHER" id="PTHR31123">
    <property type="entry name" value="ACCUMULATION OF DYADS PROTEIN 2-RELATED"/>
    <property type="match status" value="1"/>
</dbReference>
<reference evidence="7" key="1">
    <citation type="journal article" date="2020" name="Stud. Mycol.">
        <title>101 Dothideomycetes genomes: a test case for predicting lifestyles and emergence of pathogens.</title>
        <authorList>
            <person name="Haridas S."/>
            <person name="Albert R."/>
            <person name="Binder M."/>
            <person name="Bloem J."/>
            <person name="Labutti K."/>
            <person name="Salamov A."/>
            <person name="Andreopoulos B."/>
            <person name="Baker S."/>
            <person name="Barry K."/>
            <person name="Bills G."/>
            <person name="Bluhm B."/>
            <person name="Cannon C."/>
            <person name="Castanera R."/>
            <person name="Culley D."/>
            <person name="Daum C."/>
            <person name="Ezra D."/>
            <person name="Gonzalez J."/>
            <person name="Henrissat B."/>
            <person name="Kuo A."/>
            <person name="Liang C."/>
            <person name="Lipzen A."/>
            <person name="Lutzoni F."/>
            <person name="Magnuson J."/>
            <person name="Mondo S."/>
            <person name="Nolan M."/>
            <person name="Ohm R."/>
            <person name="Pangilinan J."/>
            <person name="Park H.-J."/>
            <person name="Ramirez L."/>
            <person name="Alfaro M."/>
            <person name="Sun H."/>
            <person name="Tritt A."/>
            <person name="Yoshinaga Y."/>
            <person name="Zwiers L.-H."/>
            <person name="Turgeon B."/>
            <person name="Goodwin S."/>
            <person name="Spatafora J."/>
            <person name="Crous P."/>
            <person name="Grigoriev I."/>
        </authorList>
    </citation>
    <scope>NUCLEOTIDE SEQUENCE</scope>
    <source>
        <strain evidence="7">ATCC 36951</strain>
    </source>
</reference>
<feature type="transmembrane region" description="Helical" evidence="6">
    <location>
        <begin position="154"/>
        <end position="175"/>
    </location>
</feature>
<evidence type="ECO:0008006" key="9">
    <source>
        <dbReference type="Google" id="ProtNLM"/>
    </source>
</evidence>
<dbReference type="InterPro" id="IPR051633">
    <property type="entry name" value="AceTr"/>
</dbReference>
<keyword evidence="4 6" id="KW-1133">Transmembrane helix</keyword>
<keyword evidence="3 6" id="KW-0812">Transmembrane</keyword>
<feature type="transmembrane region" description="Helical" evidence="6">
    <location>
        <begin position="130"/>
        <end position="147"/>
    </location>
</feature>
<evidence type="ECO:0000256" key="3">
    <source>
        <dbReference type="ARBA" id="ARBA00022692"/>
    </source>
</evidence>
<evidence type="ECO:0000256" key="1">
    <source>
        <dbReference type="ARBA" id="ARBA00004141"/>
    </source>
</evidence>
<protein>
    <recommendedName>
        <fullName evidence="9">GPR1/FUN34/YaaH-class plasma membrane protein</fullName>
    </recommendedName>
</protein>
<organism evidence="7 8">
    <name type="scientific">Zasmidium cellare ATCC 36951</name>
    <dbReference type="NCBI Taxonomy" id="1080233"/>
    <lineage>
        <taxon>Eukaryota</taxon>
        <taxon>Fungi</taxon>
        <taxon>Dikarya</taxon>
        <taxon>Ascomycota</taxon>
        <taxon>Pezizomycotina</taxon>
        <taxon>Dothideomycetes</taxon>
        <taxon>Dothideomycetidae</taxon>
        <taxon>Mycosphaerellales</taxon>
        <taxon>Mycosphaerellaceae</taxon>
        <taxon>Zasmidium</taxon>
    </lineage>
</organism>
<feature type="transmembrane region" description="Helical" evidence="6">
    <location>
        <begin position="195"/>
        <end position="213"/>
    </location>
</feature>
<gene>
    <name evidence="7" type="ORF">M409DRAFT_30616</name>
</gene>
<keyword evidence="8" id="KW-1185">Reference proteome</keyword>
<evidence type="ECO:0000313" key="7">
    <source>
        <dbReference type="EMBL" id="KAF2158911.1"/>
    </source>
</evidence>
<comment type="similarity">
    <text evidence="2">Belongs to the acetate uptake transporter (AceTr) (TC 2.A.96) family.</text>
</comment>
<keyword evidence="5 6" id="KW-0472">Membrane</keyword>
<evidence type="ECO:0000256" key="6">
    <source>
        <dbReference type="SAM" id="Phobius"/>
    </source>
</evidence>
<dbReference type="GO" id="GO:0005886">
    <property type="term" value="C:plasma membrane"/>
    <property type="evidence" value="ECO:0007669"/>
    <property type="project" value="TreeGrafter"/>
</dbReference>